<accession>A0A1R1I1B8</accession>
<keyword evidence="1" id="KW-0812">Transmembrane</keyword>
<keyword evidence="1" id="KW-0472">Membrane</keyword>
<dbReference type="AlphaFoldDB" id="A0A1R1I1B8"/>
<proteinExistence type="predicted"/>
<feature type="transmembrane region" description="Helical" evidence="1">
    <location>
        <begin position="12"/>
        <end position="32"/>
    </location>
</feature>
<evidence type="ECO:0000313" key="3">
    <source>
        <dbReference type="Proteomes" id="UP000187526"/>
    </source>
</evidence>
<name>A0A1R1I1B8_9RHOO</name>
<reference evidence="2 3" key="1">
    <citation type="submission" date="2016-10" db="EMBL/GenBank/DDBJ databases">
        <title>Alkaliphiles isolated from bioreactors.</title>
        <authorList>
            <person name="Salah Z."/>
            <person name="Rout S.P."/>
            <person name="Humphreys P.N."/>
        </authorList>
    </citation>
    <scope>NUCLEOTIDE SEQUENCE [LARGE SCALE GENOMIC DNA]</scope>
    <source>
        <strain evidence="2 3">ZS02</strain>
    </source>
</reference>
<gene>
    <name evidence="2" type="ORF">BJN45_14540</name>
</gene>
<feature type="transmembrane region" description="Helical" evidence="1">
    <location>
        <begin position="44"/>
        <end position="63"/>
    </location>
</feature>
<organism evidence="2 3">
    <name type="scientific">Azonexus hydrophilus</name>
    <dbReference type="NCBI Taxonomy" id="418702"/>
    <lineage>
        <taxon>Bacteria</taxon>
        <taxon>Pseudomonadati</taxon>
        <taxon>Pseudomonadota</taxon>
        <taxon>Betaproteobacteria</taxon>
        <taxon>Rhodocyclales</taxon>
        <taxon>Azonexaceae</taxon>
        <taxon>Azonexus</taxon>
    </lineage>
</organism>
<evidence type="ECO:0000256" key="1">
    <source>
        <dbReference type="SAM" id="Phobius"/>
    </source>
</evidence>
<keyword evidence="3" id="KW-1185">Reference proteome</keyword>
<comment type="caution">
    <text evidence="2">The sequence shown here is derived from an EMBL/GenBank/DDBJ whole genome shotgun (WGS) entry which is preliminary data.</text>
</comment>
<dbReference type="Proteomes" id="UP000187526">
    <property type="component" value="Unassembled WGS sequence"/>
</dbReference>
<dbReference type="EMBL" id="MTHD01000005">
    <property type="protein sequence ID" value="OMG52507.1"/>
    <property type="molecule type" value="Genomic_DNA"/>
</dbReference>
<evidence type="ECO:0000313" key="2">
    <source>
        <dbReference type="EMBL" id="OMG52507.1"/>
    </source>
</evidence>
<keyword evidence="1" id="KW-1133">Transmembrane helix</keyword>
<protein>
    <submittedName>
        <fullName evidence="2">Uncharacterized protein</fullName>
    </submittedName>
</protein>
<feature type="transmembrane region" description="Helical" evidence="1">
    <location>
        <begin position="69"/>
        <end position="89"/>
    </location>
</feature>
<sequence length="94" mass="9467">MSGVAVSFGDAVKAIGNSFIFLVVAAFTLLSFLKGSGVTHISGLPGLAVFGAFLAAYVLGFQVSLRLSFGTSSVIALASTAASTGAFFLSRSIL</sequence>